<dbReference type="AlphaFoldDB" id="D2Q8X7"/>
<name>D2Q8X7_BIFDB</name>
<dbReference type="Proteomes" id="UP000008693">
    <property type="component" value="Chromosome"/>
</dbReference>
<proteinExistence type="predicted"/>
<dbReference type="EMBL" id="CP001750">
    <property type="protein sequence ID" value="ADB09263.1"/>
    <property type="molecule type" value="Genomic_DNA"/>
</dbReference>
<evidence type="ECO:0000313" key="2">
    <source>
        <dbReference type="Proteomes" id="UP000008693"/>
    </source>
</evidence>
<dbReference type="KEGG" id="bde:BDP_0596"/>
<dbReference type="GeneID" id="31605817"/>
<reference evidence="1 2" key="1">
    <citation type="journal article" date="2009" name="PLoS Genet.">
        <title>The Bifidobacterium dentium Bd1 genome sequence reflects its genetic adaptation to the human oral cavity.</title>
        <authorList>
            <person name="Ventura M."/>
            <person name="Turroni F."/>
            <person name="Zomer A."/>
            <person name="Foroni E."/>
            <person name="Giubellini V."/>
            <person name="Bottacini F."/>
            <person name="Canchaya C."/>
            <person name="Claesson M.J."/>
            <person name="He F."/>
            <person name="Mantzourani M."/>
            <person name="Mulas L."/>
            <person name="Ferrarini A."/>
            <person name="Gao B."/>
            <person name="Delledonne M."/>
            <person name="Henrissat B."/>
            <person name="Coutinho P."/>
            <person name="Oggioni M."/>
            <person name="Gupta R.S."/>
            <person name="Zhang Z."/>
            <person name="Beighton D."/>
            <person name="Fitzgerald G.F."/>
            <person name="O'Toole P.W."/>
            <person name="van Sinderen D."/>
        </authorList>
    </citation>
    <scope>NUCLEOTIDE SEQUENCE [LARGE SCALE GENOMIC DNA]</scope>
    <source>
        <strain evidence="2">ATCC 27534 / DSM 20436 / JCM 1195 / Bd1</strain>
    </source>
</reference>
<gene>
    <name evidence="1" type="ordered locus">BDP_0596</name>
</gene>
<organism evidence="1 2">
    <name type="scientific">Bifidobacterium dentium (strain ATCC 27534 / DSM 20436 / JCM 1195 / Bd1)</name>
    <dbReference type="NCBI Taxonomy" id="401473"/>
    <lineage>
        <taxon>Bacteria</taxon>
        <taxon>Bacillati</taxon>
        <taxon>Actinomycetota</taxon>
        <taxon>Actinomycetes</taxon>
        <taxon>Bifidobacteriales</taxon>
        <taxon>Bifidobacteriaceae</taxon>
        <taxon>Bifidobacterium</taxon>
    </lineage>
</organism>
<dbReference type="HOGENOM" id="CLU_534929_0_0_11"/>
<dbReference type="RefSeq" id="WP_012901938.1">
    <property type="nucleotide sequence ID" value="NC_013714.1"/>
</dbReference>
<dbReference type="eggNOG" id="ENOG5031DXB">
    <property type="taxonomic scope" value="Bacteria"/>
</dbReference>
<accession>D2Q8X7</accession>
<sequence>MLYVDRGQGWENLTGHAGSPAALSSFSIDWGSASPKEQPTVNVLHFRLLDRTGMLAGNSTRLAGMKVLIQLSRRPAWRDLNEPSSWSRQADTLTWDGLHLAHRPDPTEGPDPTALTIFTGNTATGGEIEQRADGTYLLDLYANAQLVRAGRTTQQGPVSTDASLTGLHWTGSAAQRVDEINRRLTTLGCPPLSDEAVTWLKTNAPTPAPYEADSHPDLSTILHSLAATHPDLPLYYERHRHGSENLDLVFAGRPAAITMHADGRLTVEGAGLEQEAAPADAITVDDTVLTMPAPICQVTLKTRAVKWDESGNRFAFEDDEVDITDRGRLPANLTETTAAATFSSDAITRDDSGGRWKGGVWAPTDTQRDQWAEWLAVQTLRLRPKSLTASSRRLDIDLFEQALQPTASLWAFVSTRYTKLLSDDGTPATSGAWLATGGTLSFDWRDGMPVLSNELDVSPLPMRPSTLSRWRDLEPIGIAWKDMPAFTWGEMSQITYFTD</sequence>
<dbReference type="STRING" id="401473.BDP_0596"/>
<keyword evidence="2" id="KW-1185">Reference proteome</keyword>
<evidence type="ECO:0000313" key="1">
    <source>
        <dbReference type="EMBL" id="ADB09263.1"/>
    </source>
</evidence>
<protein>
    <submittedName>
        <fullName evidence="1">Uncharacterized protein</fullName>
    </submittedName>
</protein>